<feature type="transmembrane region" description="Helical" evidence="1">
    <location>
        <begin position="17"/>
        <end position="36"/>
    </location>
</feature>
<keyword evidence="3" id="KW-1185">Reference proteome</keyword>
<protein>
    <submittedName>
        <fullName evidence="2">Uncharacterized protein</fullName>
    </submittedName>
</protein>
<evidence type="ECO:0000313" key="3">
    <source>
        <dbReference type="Proteomes" id="UP000308652"/>
    </source>
</evidence>
<reference evidence="2 3" key="1">
    <citation type="journal article" date="2019" name="Nat. Ecol. Evol.">
        <title>Megaphylogeny resolves global patterns of mushroom evolution.</title>
        <authorList>
            <person name="Varga T."/>
            <person name="Krizsan K."/>
            <person name="Foldi C."/>
            <person name="Dima B."/>
            <person name="Sanchez-Garcia M."/>
            <person name="Sanchez-Ramirez S."/>
            <person name="Szollosi G.J."/>
            <person name="Szarkandi J.G."/>
            <person name="Papp V."/>
            <person name="Albert L."/>
            <person name="Andreopoulos W."/>
            <person name="Angelini C."/>
            <person name="Antonin V."/>
            <person name="Barry K.W."/>
            <person name="Bougher N.L."/>
            <person name="Buchanan P."/>
            <person name="Buyck B."/>
            <person name="Bense V."/>
            <person name="Catcheside P."/>
            <person name="Chovatia M."/>
            <person name="Cooper J."/>
            <person name="Damon W."/>
            <person name="Desjardin D."/>
            <person name="Finy P."/>
            <person name="Geml J."/>
            <person name="Haridas S."/>
            <person name="Hughes K."/>
            <person name="Justo A."/>
            <person name="Karasinski D."/>
            <person name="Kautmanova I."/>
            <person name="Kiss B."/>
            <person name="Kocsube S."/>
            <person name="Kotiranta H."/>
            <person name="LaButti K.M."/>
            <person name="Lechner B.E."/>
            <person name="Liimatainen K."/>
            <person name="Lipzen A."/>
            <person name="Lukacs Z."/>
            <person name="Mihaltcheva S."/>
            <person name="Morgado L.N."/>
            <person name="Niskanen T."/>
            <person name="Noordeloos M.E."/>
            <person name="Ohm R.A."/>
            <person name="Ortiz-Santana B."/>
            <person name="Ovrebo C."/>
            <person name="Racz N."/>
            <person name="Riley R."/>
            <person name="Savchenko A."/>
            <person name="Shiryaev A."/>
            <person name="Soop K."/>
            <person name="Spirin V."/>
            <person name="Szebenyi C."/>
            <person name="Tomsovsky M."/>
            <person name="Tulloss R.E."/>
            <person name="Uehling J."/>
            <person name="Grigoriev I.V."/>
            <person name="Vagvolgyi C."/>
            <person name="Papp T."/>
            <person name="Martin F.M."/>
            <person name="Miettinen O."/>
            <person name="Hibbett D.S."/>
            <person name="Nagy L.G."/>
        </authorList>
    </citation>
    <scope>NUCLEOTIDE SEQUENCE [LARGE SCALE GENOMIC DNA]</scope>
    <source>
        <strain evidence="2 3">CBS 166.37</strain>
    </source>
</reference>
<dbReference type="OrthoDB" id="3053835at2759"/>
<proteinExistence type="predicted"/>
<keyword evidence="1" id="KW-0812">Transmembrane</keyword>
<keyword evidence="1" id="KW-0472">Membrane</keyword>
<name>A0A5C3LEG7_9AGAR</name>
<dbReference type="EMBL" id="ML213904">
    <property type="protein sequence ID" value="TFK31112.1"/>
    <property type="molecule type" value="Genomic_DNA"/>
</dbReference>
<organism evidence="2 3">
    <name type="scientific">Crucibulum laeve</name>
    <dbReference type="NCBI Taxonomy" id="68775"/>
    <lineage>
        <taxon>Eukaryota</taxon>
        <taxon>Fungi</taxon>
        <taxon>Dikarya</taxon>
        <taxon>Basidiomycota</taxon>
        <taxon>Agaricomycotina</taxon>
        <taxon>Agaricomycetes</taxon>
        <taxon>Agaricomycetidae</taxon>
        <taxon>Agaricales</taxon>
        <taxon>Agaricineae</taxon>
        <taxon>Nidulariaceae</taxon>
        <taxon>Crucibulum</taxon>
    </lineage>
</organism>
<accession>A0A5C3LEG7</accession>
<evidence type="ECO:0000313" key="2">
    <source>
        <dbReference type="EMBL" id="TFK31112.1"/>
    </source>
</evidence>
<keyword evidence="1" id="KW-1133">Transmembrane helix</keyword>
<gene>
    <name evidence="2" type="ORF">BDQ12DRAFT_759536</name>
</gene>
<dbReference type="Proteomes" id="UP000308652">
    <property type="component" value="Unassembled WGS sequence"/>
</dbReference>
<evidence type="ECO:0000256" key="1">
    <source>
        <dbReference type="SAM" id="Phobius"/>
    </source>
</evidence>
<sequence>MTSPATITNVCNGTGPLLVGCCISTVFWICTSIFITRPSQLKIGLQAYDVWKIYCETVHSVLVAQDTFVTFAFGFDDPYAVIRIDFAWLSGLVLWCIAHQNPVKIDNYSSGYNSDE</sequence>
<dbReference type="AlphaFoldDB" id="A0A5C3LEG7"/>